<accession>A0ABW7QDV5</accession>
<dbReference type="EMBL" id="JBIQWL010000015">
    <property type="protein sequence ID" value="MFH8253024.1"/>
    <property type="molecule type" value="Genomic_DNA"/>
</dbReference>
<evidence type="ECO:0000313" key="1">
    <source>
        <dbReference type="EMBL" id="MFH8253024.1"/>
    </source>
</evidence>
<protein>
    <submittedName>
        <fullName evidence="1">Uncharacterized protein</fullName>
    </submittedName>
</protein>
<sequence>MTTDVTIPYTQYRSFFENSAAHFGQLDARQTAHLGTFHPGDNIGRLLSRVWTVNPDDAGLAFAAYLVALNNECDRLEVPRPGLKKVGAGLPLAVNENEFPGVDVAKMVATVTREAPGYYSEAV</sequence>
<name>A0ABW7QDV5_9MICO</name>
<dbReference type="Proteomes" id="UP001610861">
    <property type="component" value="Unassembled WGS sequence"/>
</dbReference>
<proteinExistence type="predicted"/>
<comment type="caution">
    <text evidence="1">The sequence shown here is derived from an EMBL/GenBank/DDBJ whole genome shotgun (WGS) entry which is preliminary data.</text>
</comment>
<organism evidence="1 2">
    <name type="scientific">Microbacterium alkaliflavum</name>
    <dbReference type="NCBI Taxonomy" id="3248839"/>
    <lineage>
        <taxon>Bacteria</taxon>
        <taxon>Bacillati</taxon>
        <taxon>Actinomycetota</taxon>
        <taxon>Actinomycetes</taxon>
        <taxon>Micrococcales</taxon>
        <taxon>Microbacteriaceae</taxon>
        <taxon>Microbacterium</taxon>
    </lineage>
</organism>
<evidence type="ECO:0000313" key="2">
    <source>
        <dbReference type="Proteomes" id="UP001610861"/>
    </source>
</evidence>
<gene>
    <name evidence="1" type="ORF">ACH3VR_21840</name>
</gene>
<keyword evidence="2" id="KW-1185">Reference proteome</keyword>
<reference evidence="1 2" key="1">
    <citation type="submission" date="2024-09" db="EMBL/GenBank/DDBJ databases">
        <authorList>
            <person name="Pan X."/>
        </authorList>
    </citation>
    <scope>NUCLEOTIDE SEQUENCE [LARGE SCALE GENOMIC DNA]</scope>
    <source>
        <strain evidence="1 2">B2969</strain>
    </source>
</reference>
<dbReference type="RefSeq" id="WP_397558452.1">
    <property type="nucleotide sequence ID" value="NZ_JBIQWL010000015.1"/>
</dbReference>